<dbReference type="GO" id="GO:0016020">
    <property type="term" value="C:membrane"/>
    <property type="evidence" value="ECO:0007669"/>
    <property type="project" value="UniProtKB-SubCell"/>
</dbReference>
<comment type="similarity">
    <text evidence="5">Belongs to the SAT4 family.</text>
</comment>
<evidence type="ECO:0000256" key="1">
    <source>
        <dbReference type="ARBA" id="ARBA00004141"/>
    </source>
</evidence>
<evidence type="ECO:0000256" key="5">
    <source>
        <dbReference type="ARBA" id="ARBA00038359"/>
    </source>
</evidence>
<feature type="domain" description="Rhodopsin" evidence="7">
    <location>
        <begin position="55"/>
        <end position="235"/>
    </location>
</feature>
<evidence type="ECO:0000256" key="2">
    <source>
        <dbReference type="ARBA" id="ARBA00022692"/>
    </source>
</evidence>
<sequence>MPTLFRRYDETLAREEYMQHLKNVAATQDLSQDTRQRSLGLTIGFTVFATVVVAMRFLARRRQGAAIMVDDWLTVVCLLLLYGNMAINIALINIGVGLHTGSLTYDQLAAMNKALIGAEILYFTGVNMFKIALLFLFFRIFPTPTVRKYGFILGGISTGWNVACTFCAIFQCLPQEKLWKPWLQGGCIDLFLTQLCVSVPVILLDICILLLPLPQVWRLNMNRTQRVFLTIIFLLDTLGDGIAWNIIEISSGIISGCLPTLGPLIRPIFKGLTSITTMKSKYGRPSNAGYSKDARCNTDVATGGHGGGSRHTRNQSSFGLTASSSNAHFGSGEMFSGAPADDHLELDAISSHTRGASGDEYHGSLDFGISEENSRKDSQIDWVIHEIDEGGTSESHQTTTNFAKGAVTVLGFPIALESLKVIVAGGPVHRVSTLPQILNKWKADKTDLRAWPRPPRSFALWWPSLSKPPGRTTRQTFKLVELLGPPPT</sequence>
<evidence type="ECO:0000313" key="8">
    <source>
        <dbReference type="EMBL" id="ELQ40686.1"/>
    </source>
</evidence>
<comment type="subcellular location">
    <subcellularLocation>
        <location evidence="1">Membrane</location>
        <topology evidence="1">Multi-pass membrane protein</topology>
    </subcellularLocation>
</comment>
<feature type="transmembrane region" description="Helical" evidence="6">
    <location>
        <begin position="39"/>
        <end position="59"/>
    </location>
</feature>
<keyword evidence="4 6" id="KW-0472">Membrane</keyword>
<gene>
    <name evidence="8" type="ORF">OOU_Y34scaffold00390g2</name>
</gene>
<proteinExistence type="inferred from homology"/>
<evidence type="ECO:0000256" key="3">
    <source>
        <dbReference type="ARBA" id="ARBA00022989"/>
    </source>
</evidence>
<feature type="transmembrane region" description="Helical" evidence="6">
    <location>
        <begin position="191"/>
        <end position="214"/>
    </location>
</feature>
<dbReference type="InterPro" id="IPR052337">
    <property type="entry name" value="SAT4-like"/>
</dbReference>
<organism evidence="8">
    <name type="scientific">Pyricularia oryzae (strain Y34)</name>
    <name type="common">Rice blast fungus</name>
    <name type="synonym">Magnaporthe oryzae</name>
    <dbReference type="NCBI Taxonomy" id="1143189"/>
    <lineage>
        <taxon>Eukaryota</taxon>
        <taxon>Fungi</taxon>
        <taxon>Dikarya</taxon>
        <taxon>Ascomycota</taxon>
        <taxon>Pezizomycotina</taxon>
        <taxon>Sordariomycetes</taxon>
        <taxon>Sordariomycetidae</taxon>
        <taxon>Magnaporthales</taxon>
        <taxon>Pyriculariaceae</taxon>
        <taxon>Pyricularia</taxon>
    </lineage>
</organism>
<reference evidence="8" key="1">
    <citation type="journal article" date="2012" name="PLoS Genet.">
        <title>Comparative analysis of the genomes of two field isolates of the rice blast fungus Magnaporthe oryzae.</title>
        <authorList>
            <person name="Xue M."/>
            <person name="Yang J."/>
            <person name="Li Z."/>
            <person name="Hu S."/>
            <person name="Yao N."/>
            <person name="Dean R.A."/>
            <person name="Zhao W."/>
            <person name="Shen M."/>
            <person name="Zhang H."/>
            <person name="Li C."/>
            <person name="Liu L."/>
            <person name="Cao L."/>
            <person name="Xu X."/>
            <person name="Xing Y."/>
            <person name="Hsiang T."/>
            <person name="Zhang Z."/>
            <person name="Xu J.R."/>
            <person name="Peng Y.L."/>
        </authorList>
    </citation>
    <scope>NUCLEOTIDE SEQUENCE</scope>
    <source>
        <strain evidence="8">Y34</strain>
    </source>
</reference>
<evidence type="ECO:0000256" key="4">
    <source>
        <dbReference type="ARBA" id="ARBA00023136"/>
    </source>
</evidence>
<feature type="transmembrane region" description="Helical" evidence="6">
    <location>
        <begin position="71"/>
        <end position="94"/>
    </location>
</feature>
<accession>A0AA97P230</accession>
<protein>
    <recommendedName>
        <fullName evidence="7">Rhodopsin domain-containing protein</fullName>
    </recommendedName>
</protein>
<keyword evidence="3 6" id="KW-1133">Transmembrane helix</keyword>
<keyword evidence="2 6" id="KW-0812">Transmembrane</keyword>
<dbReference type="PANTHER" id="PTHR33048">
    <property type="entry name" value="PTH11-LIKE INTEGRAL MEMBRANE PROTEIN (AFU_ORTHOLOGUE AFUA_5G11245)"/>
    <property type="match status" value="1"/>
</dbReference>
<evidence type="ECO:0000259" key="7">
    <source>
        <dbReference type="Pfam" id="PF20684"/>
    </source>
</evidence>
<feature type="transmembrane region" description="Helical" evidence="6">
    <location>
        <begin position="150"/>
        <end position="171"/>
    </location>
</feature>
<dbReference type="EMBL" id="JH793900">
    <property type="protein sequence ID" value="ELQ40686.1"/>
    <property type="molecule type" value="Genomic_DNA"/>
</dbReference>
<dbReference type="Pfam" id="PF20684">
    <property type="entry name" value="Fung_rhodopsin"/>
    <property type="match status" value="1"/>
</dbReference>
<feature type="transmembrane region" description="Helical" evidence="6">
    <location>
        <begin position="226"/>
        <end position="247"/>
    </location>
</feature>
<dbReference type="AlphaFoldDB" id="A0AA97P230"/>
<name>A0AA97P230_PYRO3</name>
<evidence type="ECO:0000256" key="6">
    <source>
        <dbReference type="SAM" id="Phobius"/>
    </source>
</evidence>
<dbReference type="InterPro" id="IPR049326">
    <property type="entry name" value="Rhodopsin_dom_fungi"/>
</dbReference>
<feature type="transmembrane region" description="Helical" evidence="6">
    <location>
        <begin position="114"/>
        <end position="138"/>
    </location>
</feature>
<dbReference type="PANTHER" id="PTHR33048:SF151">
    <property type="entry name" value="INTEGRAL MEMBRANE PROTEIN"/>
    <property type="match status" value="1"/>
</dbReference>
<dbReference type="Proteomes" id="UP000011086">
    <property type="component" value="Unassembled WGS sequence"/>
</dbReference>